<evidence type="ECO:0000313" key="3">
    <source>
        <dbReference type="Proteomes" id="UP000585614"/>
    </source>
</evidence>
<gene>
    <name evidence="2" type="ORF">mRhiFer1_009018</name>
</gene>
<organism evidence="2 3">
    <name type="scientific">Rhinolophus ferrumequinum</name>
    <name type="common">Greater horseshoe bat</name>
    <dbReference type="NCBI Taxonomy" id="59479"/>
    <lineage>
        <taxon>Eukaryota</taxon>
        <taxon>Metazoa</taxon>
        <taxon>Chordata</taxon>
        <taxon>Craniata</taxon>
        <taxon>Vertebrata</taxon>
        <taxon>Euteleostomi</taxon>
        <taxon>Mammalia</taxon>
        <taxon>Eutheria</taxon>
        <taxon>Laurasiatheria</taxon>
        <taxon>Chiroptera</taxon>
        <taxon>Yinpterochiroptera</taxon>
        <taxon>Rhinolophoidea</taxon>
        <taxon>Rhinolophidae</taxon>
        <taxon>Rhinolophinae</taxon>
        <taxon>Rhinolophus</taxon>
    </lineage>
</organism>
<feature type="region of interest" description="Disordered" evidence="1">
    <location>
        <begin position="1"/>
        <end position="93"/>
    </location>
</feature>
<accession>A0A7J7SYD7</accession>
<protein>
    <submittedName>
        <fullName evidence="2">Uncharacterized protein</fullName>
    </submittedName>
</protein>
<dbReference type="Proteomes" id="UP000585614">
    <property type="component" value="Unassembled WGS sequence"/>
</dbReference>
<evidence type="ECO:0000256" key="1">
    <source>
        <dbReference type="SAM" id="MobiDB-lite"/>
    </source>
</evidence>
<proteinExistence type="predicted"/>
<feature type="region of interest" description="Disordered" evidence="1">
    <location>
        <begin position="107"/>
        <end position="126"/>
    </location>
</feature>
<reference evidence="2 3" key="1">
    <citation type="journal article" date="2020" name="Nature">
        <title>Six reference-quality genomes reveal evolution of bat adaptations.</title>
        <authorList>
            <person name="Jebb D."/>
            <person name="Huang Z."/>
            <person name="Pippel M."/>
            <person name="Hughes G.M."/>
            <person name="Lavrichenko K."/>
            <person name="Devanna P."/>
            <person name="Winkler S."/>
            <person name="Jermiin L.S."/>
            <person name="Skirmuntt E.C."/>
            <person name="Katzourakis A."/>
            <person name="Burkitt-Gray L."/>
            <person name="Ray D.A."/>
            <person name="Sullivan K.A.M."/>
            <person name="Roscito J.G."/>
            <person name="Kirilenko B.M."/>
            <person name="Davalos L.M."/>
            <person name="Corthals A.P."/>
            <person name="Power M.L."/>
            <person name="Jones G."/>
            <person name="Ransome R.D."/>
            <person name="Dechmann D.K.N."/>
            <person name="Locatelli A.G."/>
            <person name="Puechmaille S.J."/>
            <person name="Fedrigo O."/>
            <person name="Jarvis E.D."/>
            <person name="Hiller M."/>
            <person name="Vernes S.C."/>
            <person name="Myers E.W."/>
            <person name="Teeling E.C."/>
        </authorList>
    </citation>
    <scope>NUCLEOTIDE SEQUENCE [LARGE SCALE GENOMIC DNA]</scope>
    <source>
        <strain evidence="2">MRhiFer1</strain>
        <tissue evidence="2">Lung</tissue>
    </source>
</reference>
<dbReference type="AlphaFoldDB" id="A0A7J7SYD7"/>
<name>A0A7J7SYD7_RHIFE</name>
<sequence length="150" mass="16818">MAAAAPSLPKRGRTRAAARLILSSDYPEHPEISSSPLPRPLQREEEEEAEAAATPPFPVLHTLPPQPFSRDDDHRGDRLLRHGCPHPRQVGSGACRQILHPLRPMRKREKLRSEASRSRASFQRKRERCAASSLVGARKARQAHFNYGLP</sequence>
<evidence type="ECO:0000313" key="2">
    <source>
        <dbReference type="EMBL" id="KAF6293107.1"/>
    </source>
</evidence>
<comment type="caution">
    <text evidence="2">The sequence shown here is derived from an EMBL/GenBank/DDBJ whole genome shotgun (WGS) entry which is preliminary data.</text>
</comment>
<dbReference type="EMBL" id="JACAGC010000021">
    <property type="protein sequence ID" value="KAF6293107.1"/>
    <property type="molecule type" value="Genomic_DNA"/>
</dbReference>
<feature type="compositionally biased region" description="Basic and acidic residues" evidence="1">
    <location>
        <begin position="69"/>
        <end position="80"/>
    </location>
</feature>